<proteinExistence type="inferred from homology"/>
<dbReference type="GO" id="GO:0000350">
    <property type="term" value="P:generation of catalytic spliceosome for second transesterification step"/>
    <property type="evidence" value="ECO:0007669"/>
    <property type="project" value="InterPro"/>
</dbReference>
<feature type="compositionally biased region" description="Basic and acidic residues" evidence="8">
    <location>
        <begin position="1"/>
        <end position="14"/>
    </location>
</feature>
<dbReference type="Proteomes" id="UP000790833">
    <property type="component" value="Unassembled WGS sequence"/>
</dbReference>
<protein>
    <recommendedName>
        <fullName evidence="3">Pre-mRNA-splicing factor ISY1</fullName>
    </recommendedName>
    <alternativeName>
        <fullName evidence="7">Pre-mRNA-splicing factor isy1</fullName>
    </alternativeName>
</protein>
<dbReference type="Pfam" id="PF06246">
    <property type="entry name" value="Isy1"/>
    <property type="match status" value="1"/>
</dbReference>
<evidence type="ECO:0000256" key="4">
    <source>
        <dbReference type="ARBA" id="ARBA00022728"/>
    </source>
</evidence>
<comment type="similarity">
    <text evidence="2">Belongs to the ISY1 family.</text>
</comment>
<evidence type="ECO:0000256" key="7">
    <source>
        <dbReference type="ARBA" id="ARBA00073166"/>
    </source>
</evidence>
<dbReference type="InterPro" id="IPR029012">
    <property type="entry name" value="Helix_hairpin_bin_sf"/>
</dbReference>
<evidence type="ECO:0000313" key="9">
    <source>
        <dbReference type="EMBL" id="KAG7194481.1"/>
    </source>
</evidence>
<dbReference type="GO" id="GO:0005684">
    <property type="term" value="C:U2-type spliceosomal complex"/>
    <property type="evidence" value="ECO:0007669"/>
    <property type="project" value="UniProtKB-ARBA"/>
</dbReference>
<sequence>MSRNLEKSQSELHRFQHQKNLEAGVLESNPKLRPKNVKSVSNLAQAERWRTVIMGEISQRLTRIQDPTASDETLRELNNELAQFFKEKRSWEYHIKELGGIDHLAQRDSIKGQMANGIRYYGRARELPEVQQLLKAQKEERDLQLKQQQGKLKRAMQINERRLKITEDYYGLNEPSANEEMVEDEDDQGRTLNQKYKLHALKQSRRIGLIGYERRRTKRLMGERNI</sequence>
<feature type="region of interest" description="Disordered" evidence="8">
    <location>
        <begin position="1"/>
        <end position="27"/>
    </location>
</feature>
<evidence type="ECO:0000313" key="10">
    <source>
        <dbReference type="Proteomes" id="UP000790833"/>
    </source>
</evidence>
<evidence type="ECO:0000256" key="1">
    <source>
        <dbReference type="ARBA" id="ARBA00004123"/>
    </source>
</evidence>
<evidence type="ECO:0000256" key="8">
    <source>
        <dbReference type="SAM" id="MobiDB-lite"/>
    </source>
</evidence>
<keyword evidence="4" id="KW-0507">mRNA processing</keyword>
<dbReference type="AlphaFoldDB" id="A0A9P7VBH6"/>
<dbReference type="InterPro" id="IPR009360">
    <property type="entry name" value="Isy1"/>
</dbReference>
<dbReference type="GO" id="GO:0000974">
    <property type="term" value="C:Prp19 complex"/>
    <property type="evidence" value="ECO:0007669"/>
    <property type="project" value="UniProtKB-ARBA"/>
</dbReference>
<dbReference type="FunFam" id="1.10.287.660:FF:000001">
    <property type="entry name" value="pre-mRNA-splicing factor ISY1 homolog"/>
    <property type="match status" value="1"/>
</dbReference>
<dbReference type="RefSeq" id="XP_043050028.1">
    <property type="nucleotide sequence ID" value="XM_043195362.1"/>
</dbReference>
<name>A0A9P7VBH6_9ASCO</name>
<keyword evidence="6" id="KW-0539">Nucleus</keyword>
<dbReference type="EMBL" id="JAHMUF010000007">
    <property type="protein sequence ID" value="KAG7194481.1"/>
    <property type="molecule type" value="Genomic_DNA"/>
</dbReference>
<dbReference type="GeneID" id="66118068"/>
<dbReference type="InterPro" id="IPR037200">
    <property type="entry name" value="Isy1_sf"/>
</dbReference>
<dbReference type="GO" id="GO:0071014">
    <property type="term" value="C:post-mRNA release spliceosomal complex"/>
    <property type="evidence" value="ECO:0007669"/>
    <property type="project" value="UniProtKB-ARBA"/>
</dbReference>
<keyword evidence="4" id="KW-0747">Spliceosome</keyword>
<dbReference type="OrthoDB" id="1739576at2759"/>
<dbReference type="PANTHER" id="PTHR13021">
    <property type="entry name" value="PRE-MRNA-SPLICING FACTOR ISY1"/>
    <property type="match status" value="1"/>
</dbReference>
<evidence type="ECO:0000256" key="2">
    <source>
        <dbReference type="ARBA" id="ARBA00007002"/>
    </source>
</evidence>
<comment type="subcellular location">
    <subcellularLocation>
        <location evidence="1">Nucleus</location>
    </subcellularLocation>
</comment>
<evidence type="ECO:0000256" key="5">
    <source>
        <dbReference type="ARBA" id="ARBA00023187"/>
    </source>
</evidence>
<reference evidence="9" key="1">
    <citation type="submission" date="2021-03" db="EMBL/GenBank/DDBJ databases">
        <authorList>
            <person name="Palmer J.M."/>
        </authorList>
    </citation>
    <scope>NUCLEOTIDE SEQUENCE</scope>
    <source>
        <strain evidence="9">ARV_011</strain>
    </source>
</reference>
<comment type="caution">
    <text evidence="9">The sequence shown here is derived from an EMBL/GenBank/DDBJ whole genome shotgun (WGS) entry which is preliminary data.</text>
</comment>
<dbReference type="SUPFAM" id="SSF140102">
    <property type="entry name" value="ISY1 domain-like"/>
    <property type="match status" value="1"/>
</dbReference>
<gene>
    <name evidence="9" type="primary">ISY1</name>
    <name evidence="9" type="ORF">KQ657_004694</name>
</gene>
<evidence type="ECO:0000256" key="6">
    <source>
        <dbReference type="ARBA" id="ARBA00023242"/>
    </source>
</evidence>
<keyword evidence="10" id="KW-1185">Reference proteome</keyword>
<accession>A0A9P7VBH6</accession>
<keyword evidence="5" id="KW-0508">mRNA splicing</keyword>
<organism evidence="9 10">
    <name type="scientific">Scheffersomyces spartinae</name>
    <dbReference type="NCBI Taxonomy" id="45513"/>
    <lineage>
        <taxon>Eukaryota</taxon>
        <taxon>Fungi</taxon>
        <taxon>Dikarya</taxon>
        <taxon>Ascomycota</taxon>
        <taxon>Saccharomycotina</taxon>
        <taxon>Pichiomycetes</taxon>
        <taxon>Debaryomycetaceae</taxon>
        <taxon>Scheffersomyces</taxon>
    </lineage>
</organism>
<evidence type="ECO:0000256" key="3">
    <source>
        <dbReference type="ARBA" id="ARBA00019194"/>
    </source>
</evidence>
<dbReference type="Gene3D" id="1.10.287.660">
    <property type="entry name" value="Helix hairpin bin"/>
    <property type="match status" value="1"/>
</dbReference>